<dbReference type="Proteomes" id="UP000287651">
    <property type="component" value="Unassembled WGS sequence"/>
</dbReference>
<name>A0A426XEA1_ENSVE</name>
<dbReference type="Pfam" id="PF16561">
    <property type="entry name" value="AMPK1_CBM"/>
    <property type="match status" value="1"/>
</dbReference>
<organism evidence="3 4">
    <name type="scientific">Ensete ventricosum</name>
    <name type="common">Abyssinian banana</name>
    <name type="synonym">Musa ensete</name>
    <dbReference type="NCBI Taxonomy" id="4639"/>
    <lineage>
        <taxon>Eukaryota</taxon>
        <taxon>Viridiplantae</taxon>
        <taxon>Streptophyta</taxon>
        <taxon>Embryophyta</taxon>
        <taxon>Tracheophyta</taxon>
        <taxon>Spermatophyta</taxon>
        <taxon>Magnoliopsida</taxon>
        <taxon>Liliopsida</taxon>
        <taxon>Zingiberales</taxon>
        <taxon>Musaceae</taxon>
        <taxon>Ensete</taxon>
    </lineage>
</organism>
<comment type="caution">
    <text evidence="3">The sequence shown here is derived from an EMBL/GenBank/DDBJ whole genome shotgun (WGS) entry which is preliminary data.</text>
</comment>
<gene>
    <name evidence="3" type="ORF">B296_00059074</name>
</gene>
<dbReference type="InterPro" id="IPR032640">
    <property type="entry name" value="AMPK1_CBM"/>
</dbReference>
<evidence type="ECO:0000259" key="2">
    <source>
        <dbReference type="Pfam" id="PF16561"/>
    </source>
</evidence>
<feature type="domain" description="AMP-activated protein kinase glycogen-binding" evidence="2">
    <location>
        <begin position="21"/>
        <end position="106"/>
    </location>
</feature>
<dbReference type="Gene3D" id="2.60.40.10">
    <property type="entry name" value="Immunoglobulins"/>
    <property type="match status" value="1"/>
</dbReference>
<dbReference type="GO" id="GO:0005634">
    <property type="term" value="C:nucleus"/>
    <property type="evidence" value="ECO:0007669"/>
    <property type="project" value="TreeGrafter"/>
</dbReference>
<dbReference type="GO" id="GO:0019901">
    <property type="term" value="F:protein kinase binding"/>
    <property type="evidence" value="ECO:0007669"/>
    <property type="project" value="TreeGrafter"/>
</dbReference>
<dbReference type="PANTHER" id="PTHR10343:SF84">
    <property type="entry name" value="5'-AMP-ACTIVATED PROTEIN KINASE SUBUNIT BETA-1"/>
    <property type="match status" value="1"/>
</dbReference>
<comment type="similarity">
    <text evidence="1">Belongs to the 5'-AMP-activated protein kinase beta subunit family.</text>
</comment>
<dbReference type="GO" id="GO:0007165">
    <property type="term" value="P:signal transduction"/>
    <property type="evidence" value="ECO:0007669"/>
    <property type="project" value="TreeGrafter"/>
</dbReference>
<dbReference type="GO" id="GO:0009507">
    <property type="term" value="C:chloroplast"/>
    <property type="evidence" value="ECO:0007669"/>
    <property type="project" value="UniProtKB-ARBA"/>
</dbReference>
<dbReference type="AlphaFoldDB" id="A0A426XEA1"/>
<dbReference type="EMBL" id="AMZH03021871">
    <property type="protein sequence ID" value="RRT37795.1"/>
    <property type="molecule type" value="Genomic_DNA"/>
</dbReference>
<evidence type="ECO:0000313" key="4">
    <source>
        <dbReference type="Proteomes" id="UP000287651"/>
    </source>
</evidence>
<dbReference type="InterPro" id="IPR013783">
    <property type="entry name" value="Ig-like_fold"/>
</dbReference>
<dbReference type="SUPFAM" id="SSF81296">
    <property type="entry name" value="E set domains"/>
    <property type="match status" value="1"/>
</dbReference>
<dbReference type="GO" id="GO:0031588">
    <property type="term" value="C:nucleotide-activated protein kinase complex"/>
    <property type="evidence" value="ECO:0007669"/>
    <property type="project" value="TreeGrafter"/>
</dbReference>
<proteinExistence type="inferred from homology"/>
<sequence>MFPSGTDRTHVTAAVSCGVLIPTRFVWPYGGRRVYLLGSFTRWTEHLPMSLVEGCPSIFQAICSLTPGVHQYKFFVDGEWRHDERQPHMVGNYGIVNTLIVTQEPSMQTILSPETPNNRMNMDVDHENFRPVVSLQLSNNDEGEPVQYCFHMLIHVPSFAYKCKQIPINVNLDLFLWNALASSPFLC</sequence>
<dbReference type="PANTHER" id="PTHR10343">
    <property type="entry name" value="5'-AMP-ACTIVATED PROTEIN KINASE , BETA SUBUNIT"/>
    <property type="match status" value="1"/>
</dbReference>
<reference evidence="3 4" key="1">
    <citation type="journal article" date="2014" name="Agronomy (Basel)">
        <title>A Draft Genome Sequence for Ensete ventricosum, the Drought-Tolerant Tree Against Hunger.</title>
        <authorList>
            <person name="Harrison J."/>
            <person name="Moore K.A."/>
            <person name="Paszkiewicz K."/>
            <person name="Jones T."/>
            <person name="Grant M."/>
            <person name="Ambacheew D."/>
            <person name="Muzemil S."/>
            <person name="Studholme D.J."/>
        </authorList>
    </citation>
    <scope>NUCLEOTIDE SEQUENCE [LARGE SCALE GENOMIC DNA]</scope>
</reference>
<dbReference type="CDD" id="cd02859">
    <property type="entry name" value="E_set_AMPKbeta_like_N"/>
    <property type="match status" value="1"/>
</dbReference>
<dbReference type="InterPro" id="IPR050827">
    <property type="entry name" value="CRP1_MDG1_kinase"/>
</dbReference>
<dbReference type="InterPro" id="IPR014756">
    <property type="entry name" value="Ig_E-set"/>
</dbReference>
<evidence type="ECO:0000256" key="1">
    <source>
        <dbReference type="ARBA" id="ARBA00010926"/>
    </source>
</evidence>
<evidence type="ECO:0000313" key="3">
    <source>
        <dbReference type="EMBL" id="RRT37795.1"/>
    </source>
</evidence>
<protein>
    <recommendedName>
        <fullName evidence="2">AMP-activated protein kinase glycogen-binding domain-containing protein</fullName>
    </recommendedName>
</protein>
<dbReference type="FunFam" id="2.60.40.10:FF:001860">
    <property type="entry name" value="Sucrose nonfermenting 4-like protein"/>
    <property type="match status" value="1"/>
</dbReference>
<accession>A0A426XEA1</accession>